<keyword evidence="3" id="KW-0597">Phosphoprotein</keyword>
<evidence type="ECO:0000256" key="2">
    <source>
        <dbReference type="ARBA" id="ARBA00022450"/>
    </source>
</evidence>
<gene>
    <name evidence="7" type="ORF">H9661_18040</name>
</gene>
<dbReference type="Pfam" id="PF13193">
    <property type="entry name" value="AMP-binding_C"/>
    <property type="match status" value="2"/>
</dbReference>
<dbReference type="RefSeq" id="WP_191770148.1">
    <property type="nucleotide sequence ID" value="NZ_JACSRA010000041.1"/>
</dbReference>
<evidence type="ECO:0000256" key="3">
    <source>
        <dbReference type="ARBA" id="ARBA00022553"/>
    </source>
</evidence>
<dbReference type="InterPro" id="IPR036736">
    <property type="entry name" value="ACP-like_sf"/>
</dbReference>
<dbReference type="SUPFAM" id="SSF47336">
    <property type="entry name" value="ACP-like"/>
    <property type="match status" value="4"/>
</dbReference>
<dbReference type="Gene3D" id="1.10.1200.10">
    <property type="entry name" value="ACP-like"/>
    <property type="match status" value="4"/>
</dbReference>
<dbReference type="InterPro" id="IPR009081">
    <property type="entry name" value="PP-bd_ACP"/>
</dbReference>
<dbReference type="InterPro" id="IPR045851">
    <property type="entry name" value="AMP-bd_C_sf"/>
</dbReference>
<feature type="domain" description="Carrier" evidence="6">
    <location>
        <begin position="749"/>
        <end position="823"/>
    </location>
</feature>
<dbReference type="InterPro" id="IPR001242">
    <property type="entry name" value="Condensation_dom"/>
</dbReference>
<keyword evidence="2" id="KW-0596">Phosphopantetheine</keyword>
<evidence type="ECO:0000259" key="6">
    <source>
        <dbReference type="PROSITE" id="PS50075"/>
    </source>
</evidence>
<dbReference type="Gene3D" id="3.30.559.10">
    <property type="entry name" value="Chloramphenicol acetyltransferase-like domain"/>
    <property type="match status" value="4"/>
</dbReference>
<dbReference type="NCBIfam" id="TIGR01720">
    <property type="entry name" value="NRPS-para261"/>
    <property type="match status" value="1"/>
</dbReference>
<keyword evidence="4" id="KW-0677">Repeat</keyword>
<dbReference type="Gene3D" id="3.30.559.30">
    <property type="entry name" value="Nonribosomal peptide synthetase, condensation domain"/>
    <property type="match status" value="5"/>
</dbReference>
<dbReference type="PANTHER" id="PTHR45527:SF1">
    <property type="entry name" value="FATTY ACID SYNTHASE"/>
    <property type="match status" value="1"/>
</dbReference>
<dbReference type="PROSITE" id="PS00012">
    <property type="entry name" value="PHOSPHOPANTETHEINE"/>
    <property type="match status" value="1"/>
</dbReference>
<dbReference type="CDD" id="cd19543">
    <property type="entry name" value="DCL_NRPS"/>
    <property type="match status" value="1"/>
</dbReference>
<dbReference type="InterPro" id="IPR000873">
    <property type="entry name" value="AMP-dep_synth/lig_dom"/>
</dbReference>
<dbReference type="InterPro" id="IPR001031">
    <property type="entry name" value="Thioesterase"/>
</dbReference>
<dbReference type="InterPro" id="IPR023213">
    <property type="entry name" value="CAT-like_dom_sf"/>
</dbReference>
<dbReference type="InterPro" id="IPR010071">
    <property type="entry name" value="AA_adenyl_dom"/>
</dbReference>
<dbReference type="Proteomes" id="UP000627781">
    <property type="component" value="Unassembled WGS sequence"/>
</dbReference>
<name>A0ABR8PYL0_9CLOT</name>
<dbReference type="NCBIfam" id="NF003417">
    <property type="entry name" value="PRK04813.1"/>
    <property type="match status" value="4"/>
</dbReference>
<evidence type="ECO:0000313" key="8">
    <source>
        <dbReference type="Proteomes" id="UP000627781"/>
    </source>
</evidence>
<proteinExistence type="predicted"/>
<dbReference type="Pfam" id="PF00975">
    <property type="entry name" value="Thioesterase"/>
    <property type="match status" value="1"/>
</dbReference>
<dbReference type="SUPFAM" id="SSF52777">
    <property type="entry name" value="CoA-dependent acyltransferases"/>
    <property type="match status" value="9"/>
</dbReference>
<dbReference type="InterPro" id="IPR029058">
    <property type="entry name" value="AB_hydrolase_fold"/>
</dbReference>
<feature type="domain" description="Carrier" evidence="6">
    <location>
        <begin position="4336"/>
        <end position="4411"/>
    </location>
</feature>
<dbReference type="PROSITE" id="PS00455">
    <property type="entry name" value="AMP_BINDING"/>
    <property type="match status" value="4"/>
</dbReference>
<evidence type="ECO:0000256" key="5">
    <source>
        <dbReference type="ARBA" id="ARBA00023194"/>
    </source>
</evidence>
<evidence type="ECO:0000256" key="1">
    <source>
        <dbReference type="ARBA" id="ARBA00001957"/>
    </source>
</evidence>
<dbReference type="SUPFAM" id="SSF56801">
    <property type="entry name" value="Acetyl-CoA synthetase-like"/>
    <property type="match status" value="4"/>
</dbReference>
<dbReference type="InterPro" id="IPR020845">
    <property type="entry name" value="AMP-binding_CS"/>
</dbReference>
<dbReference type="InterPro" id="IPR025110">
    <property type="entry name" value="AMP-bd_C"/>
</dbReference>
<dbReference type="Gene3D" id="3.40.50.1820">
    <property type="entry name" value="alpha/beta hydrolase"/>
    <property type="match status" value="1"/>
</dbReference>
<dbReference type="PANTHER" id="PTHR45527">
    <property type="entry name" value="NONRIBOSOMAL PEPTIDE SYNTHETASE"/>
    <property type="match status" value="1"/>
</dbReference>
<dbReference type="Pfam" id="PF00501">
    <property type="entry name" value="AMP-binding"/>
    <property type="match status" value="4"/>
</dbReference>
<dbReference type="PROSITE" id="PS50075">
    <property type="entry name" value="CARRIER"/>
    <property type="match status" value="4"/>
</dbReference>
<dbReference type="CDD" id="cd19534">
    <property type="entry name" value="E_NRPS"/>
    <property type="match status" value="1"/>
</dbReference>
<feature type="domain" description="Carrier" evidence="6">
    <location>
        <begin position="3303"/>
        <end position="3378"/>
    </location>
</feature>
<dbReference type="CDD" id="cd05930">
    <property type="entry name" value="A_NRPS"/>
    <property type="match status" value="1"/>
</dbReference>
<dbReference type="InterPro" id="IPR010060">
    <property type="entry name" value="NRPS_synth"/>
</dbReference>
<dbReference type="Pfam" id="PF00550">
    <property type="entry name" value="PP-binding"/>
    <property type="match status" value="4"/>
</dbReference>
<evidence type="ECO:0000313" key="7">
    <source>
        <dbReference type="EMBL" id="MBD7913257.1"/>
    </source>
</evidence>
<dbReference type="NCBIfam" id="TIGR01733">
    <property type="entry name" value="AA-adenyl-dom"/>
    <property type="match status" value="4"/>
</dbReference>
<dbReference type="EMBL" id="JACSRA010000041">
    <property type="protein sequence ID" value="MBD7913257.1"/>
    <property type="molecule type" value="Genomic_DNA"/>
</dbReference>
<comment type="caution">
    <text evidence="7">The sequence shown here is derived from an EMBL/GenBank/DDBJ whole genome shotgun (WGS) entry which is preliminary data.</text>
</comment>
<dbReference type="CDD" id="cd12117">
    <property type="entry name" value="A_NRPS_Srf_like"/>
    <property type="match status" value="3"/>
</dbReference>
<sequence>MSGISKEIKAKKYWGNTTAICKNVTSFNKKLNISNENCYHSKNFIISEDMSKRLEKASRGSELALYLFLLSITEAVIYKYDNTQINILSSIYEKKNNDEKDNAVIIPLEIERDISFRELLMRIKERVLECYKNQNYPIKRIIKDLGKNSALDISTIGCILSSIHNIDKLKKFQLPIIINFSKKGSLITLDIMYKIKEEEFIESLGNQIVRVLEQVLGNVDIKLREIEILSLEEKSLILNDFNDTKAIYPRDKSVHELFEEVEAKSGDKIALISNNEEISYKELNKRVNSIANFLRRKGVKRDTIVGIVCDRSVETVMGILGIVKSGGIYLPIDEEYPEETINYMLNDSESKIVIAKKEFIKNHNINEIEFVDIESEEVKNENVENPEVISKPESSIYVIYTSGSSGKPKGVEITNSGLIRLVRDTNYIKFKEDDKLLQVGSLSFDASVFQIWAALLNGITLCIEDRGIILDEDRFEEYVVDNKVTMMLLPTALFNKIAEEKLKLFDKVRYLLVGGDILSIKQTRSLKKINKNIKLINAYGPTENSVISTTYNIEGDLEGVDSIPIGKPISNSTAYILDGDNSILPIGVVGELCVGGDGVSKGYLNREELTKEKFIENPYVLGEIIYKTGDLARWLPNGNIEFLGRKDFQVKVRGFRIELGQIENVILSNKKVREATVVVIGEEEKQICAYYTGENINPAELKTYLSNNLPEYMIPTYITNLKKMPIGKNGKIDRKSLPKPEIIEVDYVSPRNEVEEKIASALQQVFCLERVGINERFFDLGGDSIKAIQIVSRLRKVGIKLDINYLLKNSTIAEMSVIVDSINNNCEQGIVEGEIIFTPIQKQYIEKYGYGMNHFNQAFMLYSKEGFDRDIVDKAIRKIVEHHDVLRLVVREEDGILKGYNSGIQDKLYEFEVQDLREDTEYEITIEKEANRIHSSMDIKNGPMVKAALFITKNGSHLLMVIHHMAVDGVSWRIIIEDFISIYNSESEGKEAILQKKTTSFKEWSEKLYNYANGRKMINELKYWSNLAKEEVEKVIRDDIKEKEDKIIYDSSINVKLTKEYTQKLLKETNKAYNTEINDILISALGIAIKRWKNISKVAINMEGHGREELIDGVDITRTVGWFTSCYPVVLDIKADNISRIIKETKENLRKIPNKGIGYGIIKYLMEPKYEESIDIDINPSVSFNYLGQFDEDINGRDNLEYSKLSSGNAVSDNLMLEYDININSIIEDGELLIDVGYITNAFKKGSIEEFAEILKEGLEEIIDYCVDKKEVEYTPSDYGINECTIDDVKNIKEKLREQLGNEVRVQKINKLTPMQEGMFFTYLENKKTTSYIVQLEMDIEGKLELELLNKAYNILLENYSVLRTVIIDSEAHPCQVVTENRKAKVWVKDFTSLSSKEKERKYEEYKAEEISKGFDLSKDILYKISIVKMLENEYKLLITNHHIVIDGWSVPILTEEFFNIYESLRRGENIKLKSNEDFDEYIKWLSKQDKAEGVEYWGNYLKGYESEIRLPKLTGQTKEYERGTKEIYIEKDITKKIEEVTVKNGVTLSTVIQTSWGILLQQYSNVNDVVFGTVVSGRPENLNGVENMVGIFINTVPVRIKDMTGKRIKESIKEVQNINNEGRKYEYIPLYEVQKNTTKKQQLIDSLFVFENYPEEYGKDNDDKEFCINDFKGSEQTSYDLNLIAMPGENISIKIMYNKKVYDSDFIDRLTKQLLMIITQIGKNEQLLVEEIQIIDNEEKQKLLYEFNDTYTEYPRNKTICELFEEQVEKTPDQVAVVFENKELTYRELNERSNHLGRILREKGVKPDTMVGIMVDKSFEMMIGILGILKAGGAYLPIDIEYPEDRIKYMLEDSNANILLTQKHLLEKVSFGGIVINLDQEEFSNRDKENLDKINTANDLAYIIYTSGSTGKPKGVMVEQKSVVRLVKNTNYITFNEGDSILQTGTVAFDASTFEIWGAILNGLKLHLVSKNTILNMEEMDKYISENNITILWLTASLFNFMSNERPHMFKNIRCLLVGGDKLSINHINRVMKECKDIKIINGYGPTENTTFSTTFLIDREYSSNIPIGKPISNSKVYIINNNKIQPIGVCGELCVAGDGLARGYLNKPELTKEKFVGNPLVKGERIYKTGDLARILPDGNIEFLGRIDSQVKIRGFRIELGEVENAILSNKKIKEVVVVAKEDKNGNKYLCAYIVSNEKVVVGEIKEYLLKDLPQYMIPAYFVQLEKLPLNLNGKVDKKSLPEPDVIVEVGTKYIAPRNKVEEKLADIWEKVLHIQRVGVKDNFFDVGGHSLNLTMLMTSIHKKFEVNISISQLFKLTTIEEQSKYIEKSSKMVYTEIEKVEEREYYPLSSAQKRMYILHEANENELNYNVPNSMILIGELDKERLNETFKKLIIRHKSLRTSFEILDGEVVQKICEDFEFNIENYEVKDESEVEAIVSSFVRPFNLSEAPLIRVGLIKVEDTKHILMIDMHHIICDGVSMGIIIDEIGRIYQGEDLEELPIQYVDYAVWQNKNKEEINKKQKNYWLERFLGEIPVLNFPTDYVRPAVQSFEGETLSFSLDKNIKQKLNKIAEENNATLYMVLLSIYNVLLHKYTGQEDIIIGSPVAGRTHGDLEKVVGMFVNTLAMRNKPTGEKTFKEFLKEVRENAFNAYENQDYQFEELIENLKLKKDTSRNSLFDVMFITQNLEVGDLNIDGIQLEQYKFNHGISQFDMTMTAMECDDEILFSIDYATKLFKEETMERFVEHFVNAVKDIVVDTDKKISDIKLISDEERNKLLYEFNDTDADYPRDKTLQKIFEECVEKVPDRIAVVFEGDKLTYRELNERANSLARVLREKGVKADSIVGIMVEKSLEMIVGIMGILKAGGAYLPIDPNYPKERVEYVLDNSKTSIILTHKNFCNGIDFTGEIIDLEDASMYSSDTSNLGTMSKPSNLAYVIYTSGSTGRPKGVMIEHHAIVNRLNWMQKKYPLTSEDVILQKTTFTFDVSVWELFLWSLSGSKLCFIKPEGEKDPQTIIDTIEKNNITTMHFVPSMLNVFLEYIDTVGGVERVSSLRNVFSSGEALGIKQVERFKRLLKEVNGTELFNLYGPTEAAVDVTYFDCLKEPDLKIVPIGKPIDNIKLYILDKNLEMNQIGVSGELYISGEGLARGYLNNAELTSERFIENPFDPGKKMYKTGDIARWLADGNIEYLGRSDSQVKIRGFRIELGEIENRIMEYESVKEAVVIVRNDSEDNKYLCAYIVADKEITVMELRAHLSNDLPDYMIPTYFIKLEKIPLTHNGKVDRKTLLLFNENMTIGVEYIEPRNEIEEKLSVIWNEILGIKNISVKDNFFEIGGHSLKLTTLMTSIHREFEVKVSLSELFKIATIEKQAEYIQAASITRYREIEKVEEREYYPSSSAQKRMYVIQESNKDKTNYNVPDAMLLVGKLDKERLNETFKKLIIRHKSLRTTFEILDGEVVQKIWENVEFNIENYEVKDESEVEAIISSFVRPFNLSEAPLIRVGLIKVEDTKHILMVDMHHIICDGVSMGIIIDEIGRIYQGEKLEELPIQYVDYAVWQNKNKEDINEKQKEYWLERFSGEIPVLNFPTDYVRPVVQSFEGETLSFSLNKSIKEKLNKIAEENNATLYMVLLSTLNILLHKYTGQEDIIIGSPVAGRTHGDLEKVVGMFVNTLAMRNKPTGEKTFKEFLKEVRENAFNAYENQDYQFEELIENLKVQRDTSRNSLFDVMFITQNLEVGDLNINGIEVENYNFENKISKIDMALIAEEDYDQILFYLEYDVKLFKKETMERFIDHFINAIKDIVLDTEKKISNIEIISEEEKNKLLYKFNNTKKEYPKYMTVIELFEEIVEKYKDSIALSSNKTSITYKELNEKANKIANLLRSNGVGRNTVVGIISDRTIETVIGVLGIVKAGGVYMPIDEEYPEERICYMIEDSESKIVIGKKELISRYNIEGVKTISIDGIEVEKESAENLEIINKIDDLIYIIYTSGSTGKPKGVAIEQRNIIRLVNDTNILKVSKDDVILKTMSMAFDPSTVDIWGTFLNGIELHMINKDIVINPKLLESVILKNNVTIMQLPAALFNQYGIENIDVFKKLKYIHVGGDVISPKALKTVLQVCEELKVINTYGPTENTVISTAYTVESKWDENDVVPIGKPIENSTAYILGANNSLLPIGAIGELCVGGDGLARGYINRDDLTKEKFIENPYIKGDRIYKTGDFARWLPDGNIEFLGRKDEQVKIRGFRIEMGEIENIVLSYPKIREVVLLLRQESGKELCLYYTGEGVEVAELKAYMLDRLPAYMIPTYIMKLESMPLTKNDKVDRKALPKPEMRAEAEWVAPRNEVESKLAEMWREILGIEKVGVKDNFFELGGHSLKVTMLMTRIQKEFEVPISLSELFKFVTIERQGKYIQKLSERRYDKVQNDNLTLLKMGHNDSMNLFLVPGADGDSSLFIDLSNLLDDKYTCWGIDSNLLKEYEVKDRTIEEIADEYLERISKVQKKGPYHLIGHSAGGAIIFEMARKLLDKNEELGELIFVDTVFPGNKFESFERNEVLESIEEVCISEISNSDETNSKKDKMNKFELLKDRIPEDIKVMIPNIETMALEELVRSINTIRTISKAYIKWLASGEVNKLKMKASYLRAKDGIENGYINCKLHFSEKVEQQVILGNHYSMLKNPNVKQIVEYIEDKLKIYEI</sequence>
<keyword evidence="8" id="KW-1185">Reference proteome</keyword>
<comment type="cofactor">
    <cofactor evidence="1">
        <name>pantetheine 4'-phosphate</name>
        <dbReference type="ChEBI" id="CHEBI:47942"/>
    </cofactor>
</comment>
<protein>
    <submittedName>
        <fullName evidence="7">Amino acid adenylation domain-containing protein</fullName>
    </submittedName>
</protein>
<dbReference type="Gene3D" id="3.40.50.980">
    <property type="match status" value="8"/>
</dbReference>
<dbReference type="SUPFAM" id="SSF53474">
    <property type="entry name" value="alpha/beta-Hydrolases"/>
    <property type="match status" value="1"/>
</dbReference>
<reference evidence="7 8" key="1">
    <citation type="submission" date="2020-08" db="EMBL/GenBank/DDBJ databases">
        <title>A Genomic Blueprint of the Chicken Gut Microbiome.</title>
        <authorList>
            <person name="Gilroy R."/>
            <person name="Ravi A."/>
            <person name="Getino M."/>
            <person name="Pursley I."/>
            <person name="Horton D.L."/>
            <person name="Alikhan N.-F."/>
            <person name="Baker D."/>
            <person name="Gharbi K."/>
            <person name="Hall N."/>
            <person name="Watson M."/>
            <person name="Adriaenssens E.M."/>
            <person name="Foster-Nyarko E."/>
            <person name="Jarju S."/>
            <person name="Secka A."/>
            <person name="Antonio M."/>
            <person name="Oren A."/>
            <person name="Chaudhuri R."/>
            <person name="La Ragione R.M."/>
            <person name="Hildebrand F."/>
            <person name="Pallen M.J."/>
        </authorList>
    </citation>
    <scope>NUCLEOTIDE SEQUENCE [LARGE SCALE GENOMIC DNA]</scope>
    <source>
        <strain evidence="7 8">Sa3CVN1</strain>
    </source>
</reference>
<dbReference type="Gene3D" id="2.30.38.10">
    <property type="entry name" value="Luciferase, Domain 3"/>
    <property type="match status" value="4"/>
</dbReference>
<keyword evidence="5" id="KW-0045">Antibiotic biosynthesis</keyword>
<evidence type="ECO:0000256" key="4">
    <source>
        <dbReference type="ARBA" id="ARBA00022737"/>
    </source>
</evidence>
<feature type="domain" description="Carrier" evidence="6">
    <location>
        <begin position="2258"/>
        <end position="2333"/>
    </location>
</feature>
<dbReference type="CDD" id="cd19531">
    <property type="entry name" value="LCL_NRPS-like"/>
    <property type="match status" value="2"/>
</dbReference>
<accession>A0ABR8PYL0</accession>
<dbReference type="Pfam" id="PF00668">
    <property type="entry name" value="Condensation"/>
    <property type="match status" value="5"/>
</dbReference>
<dbReference type="InterPro" id="IPR006162">
    <property type="entry name" value="Ppantetheine_attach_site"/>
</dbReference>
<dbReference type="Gene3D" id="3.30.300.30">
    <property type="match status" value="4"/>
</dbReference>
<organism evidence="7 8">
    <name type="scientific">Clostridium cibarium</name>
    <dbReference type="NCBI Taxonomy" id="2762247"/>
    <lineage>
        <taxon>Bacteria</taxon>
        <taxon>Bacillati</taxon>
        <taxon>Bacillota</taxon>
        <taxon>Clostridia</taxon>
        <taxon>Eubacteriales</taxon>
        <taxon>Clostridiaceae</taxon>
        <taxon>Clostridium</taxon>
    </lineage>
</organism>